<dbReference type="AlphaFoldDB" id="A0AAE1FPY1"/>
<proteinExistence type="predicted"/>
<name>A0AAE1FPY1_PETCI</name>
<comment type="caution">
    <text evidence="1">The sequence shown here is derived from an EMBL/GenBank/DDBJ whole genome shotgun (WGS) entry which is preliminary data.</text>
</comment>
<reference evidence="1" key="1">
    <citation type="submission" date="2023-10" db="EMBL/GenBank/DDBJ databases">
        <title>Genome assemblies of two species of porcelain crab, Petrolisthes cinctipes and Petrolisthes manimaculis (Anomura: Porcellanidae).</title>
        <authorList>
            <person name="Angst P."/>
        </authorList>
    </citation>
    <scope>NUCLEOTIDE SEQUENCE</scope>
    <source>
        <strain evidence="1">PB745_01</strain>
        <tissue evidence="1">Gill</tissue>
    </source>
</reference>
<gene>
    <name evidence="1" type="ORF">Pcinc_016936</name>
</gene>
<protein>
    <submittedName>
        <fullName evidence="1">Uncharacterized protein</fullName>
    </submittedName>
</protein>
<evidence type="ECO:0000313" key="2">
    <source>
        <dbReference type="Proteomes" id="UP001286313"/>
    </source>
</evidence>
<evidence type="ECO:0000313" key="1">
    <source>
        <dbReference type="EMBL" id="KAK3878352.1"/>
    </source>
</evidence>
<accession>A0AAE1FPY1</accession>
<sequence>MAGKHHLFLSPVCRPLSPFDSKSKDGVSEVRNWCIWEHFVHHLLVSTSIHSRLQPPSCTAPLSTGNFLLFTRQSVTFTIQTDHMRLVHAFTRQTDTWPPRQH</sequence>
<keyword evidence="2" id="KW-1185">Reference proteome</keyword>
<organism evidence="1 2">
    <name type="scientific">Petrolisthes cinctipes</name>
    <name type="common">Flat porcelain crab</name>
    <dbReference type="NCBI Taxonomy" id="88211"/>
    <lineage>
        <taxon>Eukaryota</taxon>
        <taxon>Metazoa</taxon>
        <taxon>Ecdysozoa</taxon>
        <taxon>Arthropoda</taxon>
        <taxon>Crustacea</taxon>
        <taxon>Multicrustacea</taxon>
        <taxon>Malacostraca</taxon>
        <taxon>Eumalacostraca</taxon>
        <taxon>Eucarida</taxon>
        <taxon>Decapoda</taxon>
        <taxon>Pleocyemata</taxon>
        <taxon>Anomura</taxon>
        <taxon>Galatheoidea</taxon>
        <taxon>Porcellanidae</taxon>
        <taxon>Petrolisthes</taxon>
    </lineage>
</organism>
<dbReference type="EMBL" id="JAWQEG010001559">
    <property type="protein sequence ID" value="KAK3878352.1"/>
    <property type="molecule type" value="Genomic_DNA"/>
</dbReference>
<dbReference type="Proteomes" id="UP001286313">
    <property type="component" value="Unassembled WGS sequence"/>
</dbReference>